<evidence type="ECO:0000256" key="1">
    <source>
        <dbReference type="ARBA" id="ARBA00022723"/>
    </source>
</evidence>
<keyword evidence="3" id="KW-0862">Zinc</keyword>
<evidence type="ECO:0000256" key="4">
    <source>
        <dbReference type="SAM" id="Coils"/>
    </source>
</evidence>
<protein>
    <recommendedName>
        <fullName evidence="6">RanBP2-type domain-containing protein</fullName>
    </recommendedName>
</protein>
<dbReference type="InterPro" id="IPR001876">
    <property type="entry name" value="Znf_RanBP2"/>
</dbReference>
<keyword evidence="4" id="KW-0175">Coiled coil</keyword>
<keyword evidence="2" id="KW-0863">Zinc-finger</keyword>
<evidence type="ECO:0000313" key="8">
    <source>
        <dbReference type="Proteomes" id="UP001189429"/>
    </source>
</evidence>
<keyword evidence="5" id="KW-1133">Transmembrane helix</keyword>
<feature type="coiled-coil region" evidence="4">
    <location>
        <begin position="76"/>
        <end position="103"/>
    </location>
</feature>
<feature type="transmembrane region" description="Helical" evidence="5">
    <location>
        <begin position="515"/>
        <end position="538"/>
    </location>
</feature>
<name>A0ABN9TR13_9DINO</name>
<keyword evidence="1" id="KW-0479">Metal-binding</keyword>
<reference evidence="7" key="1">
    <citation type="submission" date="2023-10" db="EMBL/GenBank/DDBJ databases">
        <authorList>
            <person name="Chen Y."/>
            <person name="Shah S."/>
            <person name="Dougan E. K."/>
            <person name="Thang M."/>
            <person name="Chan C."/>
        </authorList>
    </citation>
    <scope>NUCLEOTIDE SEQUENCE [LARGE SCALE GENOMIC DNA]</scope>
</reference>
<dbReference type="SMART" id="SM00547">
    <property type="entry name" value="ZnF_RBZ"/>
    <property type="match status" value="1"/>
</dbReference>
<proteinExistence type="predicted"/>
<dbReference type="EMBL" id="CAUYUJ010014988">
    <property type="protein sequence ID" value="CAK0848568.1"/>
    <property type="molecule type" value="Genomic_DNA"/>
</dbReference>
<organism evidence="7 8">
    <name type="scientific">Prorocentrum cordatum</name>
    <dbReference type="NCBI Taxonomy" id="2364126"/>
    <lineage>
        <taxon>Eukaryota</taxon>
        <taxon>Sar</taxon>
        <taxon>Alveolata</taxon>
        <taxon>Dinophyceae</taxon>
        <taxon>Prorocentrales</taxon>
        <taxon>Prorocentraceae</taxon>
        <taxon>Prorocentrum</taxon>
    </lineage>
</organism>
<evidence type="ECO:0000256" key="5">
    <source>
        <dbReference type="SAM" id="Phobius"/>
    </source>
</evidence>
<feature type="coiled-coil region" evidence="4">
    <location>
        <begin position="168"/>
        <end position="230"/>
    </location>
</feature>
<dbReference type="Proteomes" id="UP001189429">
    <property type="component" value="Unassembled WGS sequence"/>
</dbReference>
<accession>A0ABN9TR13</accession>
<evidence type="ECO:0000256" key="2">
    <source>
        <dbReference type="ARBA" id="ARBA00022771"/>
    </source>
</evidence>
<feature type="transmembrane region" description="Helical" evidence="5">
    <location>
        <begin position="334"/>
        <end position="352"/>
    </location>
</feature>
<feature type="non-terminal residue" evidence="7">
    <location>
        <position position="539"/>
    </location>
</feature>
<evidence type="ECO:0000259" key="6">
    <source>
        <dbReference type="SMART" id="SM00547"/>
    </source>
</evidence>
<evidence type="ECO:0000256" key="3">
    <source>
        <dbReference type="ARBA" id="ARBA00022833"/>
    </source>
</evidence>
<gene>
    <name evidence="7" type="ORF">PCOR1329_LOCUS41466</name>
</gene>
<evidence type="ECO:0000313" key="7">
    <source>
        <dbReference type="EMBL" id="CAK0848568.1"/>
    </source>
</evidence>
<keyword evidence="5" id="KW-0812">Transmembrane</keyword>
<keyword evidence="5" id="KW-0472">Membrane</keyword>
<comment type="caution">
    <text evidence="7">The sequence shown here is derived from an EMBL/GenBank/DDBJ whole genome shotgun (WGS) entry which is preliminary data.</text>
</comment>
<keyword evidence="8" id="KW-1185">Reference proteome</keyword>
<feature type="domain" description="RanBP2-type" evidence="6">
    <location>
        <begin position="8"/>
        <end position="39"/>
    </location>
</feature>
<sequence>MGKDGVPQKWHCKTCLHPKSGKPFLNFAENKKCFNCGIAKSACFGGHVVPAVPSKRAPWLKKDAWAKGPPATDGELAKCQAQIKRLEGELKKAKQQQDSASKDGMCWDVDNECEAVPDKDRLAAIDIELGTISASEGTVWTQIKADLRAERQAIEQRMLDSQPVASRLRTLLRKVDEAERQLVKSKKQQEGCRKRIVEAEQALSESDSRVAEQEQLLAKLKAQQAALAAQGVVLAAPQGASAAPPILLLDSEKVPDLSGFAVKLCERAPQCSQQTLVRIEAPVGQALAGIAGAPGDERESKCPKGKRKFVPFMVSCGTPLEGDRMVKPLRLSRLCKPFVMLLLAMVSFYFIILSEWQRLDLPAPEAAMVEPARLFQEEVVEAPVELKLDLLLPVPLRRGTAPLHIATINGDTWQGARTVLEWNAAAGRRFDVAFVQETRFPDSEAAGGARQWCLGQGCHLALGPPRRTGAERLAVSGGVGLCIGTHIGVFSGIAVPDEWSHRIVARKIHLGEGSVLLVISLYMITSIGLTGDNLALLAE</sequence>
<feature type="transmembrane region" description="Helical" evidence="5">
    <location>
        <begin position="473"/>
        <end position="495"/>
    </location>
</feature>